<accession>A0A2G6MS83</accession>
<dbReference type="PANTHER" id="PTHR33383">
    <property type="entry name" value="MEMBRANE PROTEIN INSERTION EFFICIENCY FACTOR-RELATED"/>
    <property type="match status" value="1"/>
</dbReference>
<dbReference type="SMART" id="SM01234">
    <property type="entry name" value="Haemolytic"/>
    <property type="match status" value="1"/>
</dbReference>
<name>A0A2G6MS83_9BACT</name>
<evidence type="ECO:0008006" key="3">
    <source>
        <dbReference type="Google" id="ProtNLM"/>
    </source>
</evidence>
<dbReference type="Proteomes" id="UP000231203">
    <property type="component" value="Unassembled WGS sequence"/>
</dbReference>
<dbReference type="EMBL" id="PDTI01000042">
    <property type="protein sequence ID" value="PIE62469.1"/>
    <property type="molecule type" value="Genomic_DNA"/>
</dbReference>
<evidence type="ECO:0000313" key="2">
    <source>
        <dbReference type="Proteomes" id="UP000231203"/>
    </source>
</evidence>
<reference evidence="1 2" key="1">
    <citation type="submission" date="2017-10" db="EMBL/GenBank/DDBJ databases">
        <title>Novel microbial diversity and functional potential in the marine mammal oral microbiome.</title>
        <authorList>
            <person name="Dudek N.K."/>
            <person name="Sun C.L."/>
            <person name="Burstein D."/>
            <person name="Kantor R.S."/>
            <person name="Aliaga Goltsman D.S."/>
            <person name="Bik E.M."/>
            <person name="Thomas B.C."/>
            <person name="Banfield J.F."/>
            <person name="Relman D.A."/>
        </authorList>
    </citation>
    <scope>NUCLEOTIDE SEQUENCE [LARGE SCALE GENOMIC DNA]</scope>
    <source>
        <strain evidence="1">DOLJORAL78_47_202</strain>
    </source>
</reference>
<evidence type="ECO:0000313" key="1">
    <source>
        <dbReference type="EMBL" id="PIE62469.1"/>
    </source>
</evidence>
<proteinExistence type="predicted"/>
<protein>
    <recommendedName>
        <fullName evidence="3">Membrane protein insertion efficiency factor YidD</fullName>
    </recommendedName>
</protein>
<organism evidence="1 2">
    <name type="scientific">Desulfobacter postgatei</name>
    <dbReference type="NCBI Taxonomy" id="2293"/>
    <lineage>
        <taxon>Bacteria</taxon>
        <taxon>Pseudomonadati</taxon>
        <taxon>Thermodesulfobacteriota</taxon>
        <taxon>Desulfobacteria</taxon>
        <taxon>Desulfobacterales</taxon>
        <taxon>Desulfobacteraceae</taxon>
        <taxon>Desulfobacter</taxon>
    </lineage>
</organism>
<sequence>MKTFITLLILSVFISGVLPNMLWAQDPPENKEPATHPLIQFYQACISGIDGNRCAMYPSCSQYCVQATQKHGFVLGWIMTCDRILRCGRDEVGLAPHVRLNGRQFTFDPVNGNDFWWFSPQGAATENKLPEEKLYHSDSGRMPDLNPDQQK</sequence>
<dbReference type="PANTHER" id="PTHR33383:SF1">
    <property type="entry name" value="MEMBRANE PROTEIN INSERTION EFFICIENCY FACTOR-RELATED"/>
    <property type="match status" value="1"/>
</dbReference>
<comment type="caution">
    <text evidence="1">The sequence shown here is derived from an EMBL/GenBank/DDBJ whole genome shotgun (WGS) entry which is preliminary data.</text>
</comment>
<dbReference type="AlphaFoldDB" id="A0A2G6MS83"/>
<dbReference type="InterPro" id="IPR002696">
    <property type="entry name" value="Membr_insert_effic_factor_YidD"/>
</dbReference>
<dbReference type="Pfam" id="PF01809">
    <property type="entry name" value="YidD"/>
    <property type="match status" value="1"/>
</dbReference>
<gene>
    <name evidence="1" type="ORF">CSA25_05035</name>
</gene>
<dbReference type="NCBIfam" id="TIGR00278">
    <property type="entry name" value="membrane protein insertion efficiency factor YidD"/>
    <property type="match status" value="1"/>
</dbReference>